<evidence type="ECO:0000256" key="4">
    <source>
        <dbReference type="ARBA" id="ARBA00022833"/>
    </source>
</evidence>
<dbReference type="PANTHER" id="PTHR19818:SF157">
    <property type="entry name" value="C2H2-TYPE DOMAIN-CONTAINING PROTEIN"/>
    <property type="match status" value="1"/>
</dbReference>
<dbReference type="SMART" id="SM00355">
    <property type="entry name" value="ZnF_C2H2"/>
    <property type="match status" value="4"/>
</dbReference>
<gene>
    <name evidence="7" type="ORF">TNIN_245511</name>
</gene>
<dbReference type="GO" id="GO:0005634">
    <property type="term" value="C:nucleus"/>
    <property type="evidence" value="ECO:0007669"/>
    <property type="project" value="UniProtKB-ARBA"/>
</dbReference>
<dbReference type="GO" id="GO:0008270">
    <property type="term" value="F:zinc ion binding"/>
    <property type="evidence" value="ECO:0007669"/>
    <property type="project" value="UniProtKB-KW"/>
</dbReference>
<keyword evidence="3 5" id="KW-0863">Zinc-finger</keyword>
<keyword evidence="1" id="KW-0479">Metal-binding</keyword>
<protein>
    <recommendedName>
        <fullName evidence="6">C2H2-type domain-containing protein</fullName>
    </recommendedName>
</protein>
<dbReference type="EMBL" id="BMAV01023452">
    <property type="protein sequence ID" value="GFY79190.1"/>
    <property type="molecule type" value="Genomic_DNA"/>
</dbReference>
<dbReference type="InterPro" id="IPR036236">
    <property type="entry name" value="Znf_C2H2_sf"/>
</dbReference>
<dbReference type="Gene3D" id="3.30.160.60">
    <property type="entry name" value="Classic Zinc Finger"/>
    <property type="match status" value="2"/>
</dbReference>
<evidence type="ECO:0000256" key="1">
    <source>
        <dbReference type="ARBA" id="ARBA00022723"/>
    </source>
</evidence>
<feature type="domain" description="C2H2-type" evidence="6">
    <location>
        <begin position="131"/>
        <end position="158"/>
    </location>
</feature>
<dbReference type="InterPro" id="IPR013087">
    <property type="entry name" value="Znf_C2H2_type"/>
</dbReference>
<feature type="domain" description="C2H2-type" evidence="6">
    <location>
        <begin position="31"/>
        <end position="58"/>
    </location>
</feature>
<accession>A0A8X7CTW7</accession>
<sequence length="186" mass="21875">MSGFSLLLNERVAYNQQKMKCYISGKMIQLFSCSLCNYESYHKCNLKRHILKHTGEKPFQCEFFKLYSTAKILMGNKTTTMHECDLCWYSSIYLNRMKDHIMTYIGEKPFECIPFFPTQVQSRLLKPLKVHRCGLCSYTSHFVGDVKKHLYIHTGEKPHKCAECGRAFSDVSAFRRHSIVHVRRRN</sequence>
<dbReference type="GO" id="GO:0000978">
    <property type="term" value="F:RNA polymerase II cis-regulatory region sequence-specific DNA binding"/>
    <property type="evidence" value="ECO:0007669"/>
    <property type="project" value="TreeGrafter"/>
</dbReference>
<keyword evidence="8" id="KW-1185">Reference proteome</keyword>
<dbReference type="SUPFAM" id="SSF57667">
    <property type="entry name" value="beta-beta-alpha zinc fingers"/>
    <property type="match status" value="3"/>
</dbReference>
<proteinExistence type="predicted"/>
<dbReference type="Proteomes" id="UP000886998">
    <property type="component" value="Unassembled WGS sequence"/>
</dbReference>
<dbReference type="GO" id="GO:0000981">
    <property type="term" value="F:DNA-binding transcription factor activity, RNA polymerase II-specific"/>
    <property type="evidence" value="ECO:0007669"/>
    <property type="project" value="TreeGrafter"/>
</dbReference>
<dbReference type="AlphaFoldDB" id="A0A8X7CTW7"/>
<dbReference type="InterPro" id="IPR050329">
    <property type="entry name" value="GLI_C2H2-zinc-finger"/>
</dbReference>
<dbReference type="FunFam" id="3.30.160.60:FF:000016">
    <property type="entry name" value="zinc finger protein 37 homolog"/>
    <property type="match status" value="1"/>
</dbReference>
<comment type="caution">
    <text evidence="7">The sequence shown here is derived from an EMBL/GenBank/DDBJ whole genome shotgun (WGS) entry which is preliminary data.</text>
</comment>
<evidence type="ECO:0000256" key="2">
    <source>
        <dbReference type="ARBA" id="ARBA00022737"/>
    </source>
</evidence>
<keyword evidence="2" id="KW-0677">Repeat</keyword>
<evidence type="ECO:0000259" key="6">
    <source>
        <dbReference type="PROSITE" id="PS50157"/>
    </source>
</evidence>
<dbReference type="PROSITE" id="PS50157">
    <property type="entry name" value="ZINC_FINGER_C2H2_2"/>
    <property type="match status" value="3"/>
</dbReference>
<evidence type="ECO:0000256" key="5">
    <source>
        <dbReference type="PROSITE-ProRule" id="PRU00042"/>
    </source>
</evidence>
<dbReference type="PROSITE" id="PS00028">
    <property type="entry name" value="ZINC_FINGER_C2H2_1"/>
    <property type="match status" value="1"/>
</dbReference>
<evidence type="ECO:0000313" key="7">
    <source>
        <dbReference type="EMBL" id="GFY79190.1"/>
    </source>
</evidence>
<dbReference type="PANTHER" id="PTHR19818">
    <property type="entry name" value="ZINC FINGER PROTEIN ZIC AND GLI"/>
    <property type="match status" value="1"/>
</dbReference>
<evidence type="ECO:0000313" key="8">
    <source>
        <dbReference type="Proteomes" id="UP000886998"/>
    </source>
</evidence>
<dbReference type="GO" id="GO:0045944">
    <property type="term" value="P:positive regulation of transcription by RNA polymerase II"/>
    <property type="evidence" value="ECO:0007669"/>
    <property type="project" value="UniProtKB-ARBA"/>
</dbReference>
<organism evidence="7 8">
    <name type="scientific">Trichonephila inaurata madagascariensis</name>
    <dbReference type="NCBI Taxonomy" id="2747483"/>
    <lineage>
        <taxon>Eukaryota</taxon>
        <taxon>Metazoa</taxon>
        <taxon>Ecdysozoa</taxon>
        <taxon>Arthropoda</taxon>
        <taxon>Chelicerata</taxon>
        <taxon>Arachnida</taxon>
        <taxon>Araneae</taxon>
        <taxon>Araneomorphae</taxon>
        <taxon>Entelegynae</taxon>
        <taxon>Araneoidea</taxon>
        <taxon>Nephilidae</taxon>
        <taxon>Trichonephila</taxon>
        <taxon>Trichonephila inaurata</taxon>
    </lineage>
</organism>
<keyword evidence="4" id="KW-0862">Zinc</keyword>
<name>A0A8X7CTW7_9ARAC</name>
<dbReference type="OrthoDB" id="6437239at2759"/>
<feature type="domain" description="C2H2-type" evidence="6">
    <location>
        <begin position="159"/>
        <end position="186"/>
    </location>
</feature>
<reference evidence="7" key="1">
    <citation type="submission" date="2020-08" db="EMBL/GenBank/DDBJ databases">
        <title>Multicomponent nature underlies the extraordinary mechanical properties of spider dragline silk.</title>
        <authorList>
            <person name="Kono N."/>
            <person name="Nakamura H."/>
            <person name="Mori M."/>
            <person name="Yoshida Y."/>
            <person name="Ohtoshi R."/>
            <person name="Malay A.D."/>
            <person name="Moran D.A.P."/>
            <person name="Tomita M."/>
            <person name="Numata K."/>
            <person name="Arakawa K."/>
        </authorList>
    </citation>
    <scope>NUCLEOTIDE SEQUENCE</scope>
</reference>
<evidence type="ECO:0000256" key="3">
    <source>
        <dbReference type="ARBA" id="ARBA00022771"/>
    </source>
</evidence>